<evidence type="ECO:0000256" key="3">
    <source>
        <dbReference type="ARBA" id="ARBA00022490"/>
    </source>
</evidence>
<keyword evidence="2" id="KW-0787">Thick filament</keyword>
<dbReference type="InterPro" id="IPR002928">
    <property type="entry name" value="Myosin_tail"/>
</dbReference>
<dbReference type="Gene3D" id="6.10.250.2420">
    <property type="match status" value="1"/>
</dbReference>
<dbReference type="PANTHER" id="PTHR46349:SF7">
    <property type="entry name" value="MYOSIN TAIL DOMAIN-CONTAINING PROTEIN"/>
    <property type="match status" value="1"/>
</dbReference>
<dbReference type="GeneTree" id="ENSGT00940000158808"/>
<evidence type="ECO:0000256" key="7">
    <source>
        <dbReference type="ARBA" id="ARBA00023179"/>
    </source>
</evidence>
<evidence type="ECO:0000313" key="11">
    <source>
        <dbReference type="Proteomes" id="UP000675900"/>
    </source>
</evidence>
<feature type="domain" description="Myosin tail" evidence="9">
    <location>
        <begin position="18"/>
        <end position="250"/>
    </location>
</feature>
<protein>
    <submittedName>
        <fullName evidence="10">Myosin heavy chain 14</fullName>
    </submittedName>
</protein>
<keyword evidence="4" id="KW-0175">Coiled coil</keyword>
<sequence length="472" mass="54746">LFNVYLFLRERKKEQGREEKAAVLRAVEERERVEAEGREREARTLSLTRALEEEQEAREALEGGAGGPAPQDTRVGGVHEMERARRVAEQTVSDLRTQVTELEDELTAAEDAKLRLEVTVQALKAQHERDLQGRDEVGEERRRQLAKQLRDAEVERDEERKQRTQAVAARKKLEVELEDLKAQNAAAAQGKEDAVKQLRKMQAQMKELWREVEESRTSREEIFAQNRESEKRLKALEAEELAASDRARRQEKRQREGRLGQMEEELEEEQSNAELLGDRYRKLLLQVDSLTTELSAERSFSAKAESGRQQLERQIQELRGRLGEEDAGARARQKMIIAALESKLSQAEEQLEQESRERILSGKLVRRAEKRLKEVVLQVEEERRVADQLRDQVEKGNLRVKQLKRQLEEAEEEASRAQAVRRRLQHELEDVTESSEAMNRELNTLRNRLRRGPLTLTTPQVRQVFRLEEGVP</sequence>
<dbReference type="Pfam" id="PF01576">
    <property type="entry name" value="Myosin_tail_1"/>
    <property type="match status" value="1"/>
</dbReference>
<feature type="region of interest" description="Disordered" evidence="8">
    <location>
        <begin position="30"/>
        <end position="75"/>
    </location>
</feature>
<feature type="compositionally biased region" description="Basic and acidic residues" evidence="8">
    <location>
        <begin position="242"/>
        <end position="258"/>
    </location>
</feature>
<dbReference type="AlphaFoldDB" id="A0A8C9KMH6"/>
<evidence type="ECO:0000256" key="4">
    <source>
        <dbReference type="ARBA" id="ARBA00023054"/>
    </source>
</evidence>
<dbReference type="GO" id="GO:0032982">
    <property type="term" value="C:myosin filament"/>
    <property type="evidence" value="ECO:0007669"/>
    <property type="project" value="UniProtKB-KW"/>
</dbReference>
<evidence type="ECO:0000256" key="8">
    <source>
        <dbReference type="SAM" id="MobiDB-lite"/>
    </source>
</evidence>
<gene>
    <name evidence="10" type="primary">MYH14</name>
</gene>
<reference evidence="10" key="1">
    <citation type="submission" date="2025-08" db="UniProtKB">
        <authorList>
            <consortium name="Ensembl"/>
        </authorList>
    </citation>
    <scope>IDENTIFICATION</scope>
</reference>
<keyword evidence="11" id="KW-1185">Reference proteome</keyword>
<dbReference type="Ensembl" id="ENSPTIT00000030963.1">
    <property type="protein sequence ID" value="ENSPTIP00000026402.1"/>
    <property type="gene ID" value="ENSPTIG00000021803.1"/>
</dbReference>
<keyword evidence="7" id="KW-0514">Muscle protein</keyword>
<dbReference type="GO" id="GO:0016459">
    <property type="term" value="C:myosin complex"/>
    <property type="evidence" value="ECO:0007669"/>
    <property type="project" value="UniProtKB-KW"/>
</dbReference>
<evidence type="ECO:0000256" key="1">
    <source>
        <dbReference type="ARBA" id="ARBA00004657"/>
    </source>
</evidence>
<comment type="subcellular location">
    <subcellularLocation>
        <location evidence="1">Cytoplasm</location>
        <location evidence="1">Myofibril</location>
    </subcellularLocation>
</comment>
<evidence type="ECO:0000256" key="6">
    <source>
        <dbReference type="ARBA" id="ARBA00023175"/>
    </source>
</evidence>
<organism evidence="10 11">
    <name type="scientific">Panthera tigris altaica</name>
    <name type="common">Siberian tiger</name>
    <dbReference type="NCBI Taxonomy" id="74533"/>
    <lineage>
        <taxon>Eukaryota</taxon>
        <taxon>Metazoa</taxon>
        <taxon>Chordata</taxon>
        <taxon>Craniata</taxon>
        <taxon>Vertebrata</taxon>
        <taxon>Euteleostomi</taxon>
        <taxon>Mammalia</taxon>
        <taxon>Eutheria</taxon>
        <taxon>Laurasiatheria</taxon>
        <taxon>Carnivora</taxon>
        <taxon>Feliformia</taxon>
        <taxon>Felidae</taxon>
        <taxon>Pantherinae</taxon>
        <taxon>Panthera</taxon>
    </lineage>
</organism>
<evidence type="ECO:0000313" key="10">
    <source>
        <dbReference type="Ensembl" id="ENSPTIP00000026402.1"/>
    </source>
</evidence>
<reference evidence="10" key="2">
    <citation type="submission" date="2025-09" db="UniProtKB">
        <authorList>
            <consortium name="Ensembl"/>
        </authorList>
    </citation>
    <scope>IDENTIFICATION</scope>
</reference>
<feature type="compositionally biased region" description="Basic and acidic residues" evidence="8">
    <location>
        <begin position="30"/>
        <end position="43"/>
    </location>
</feature>
<keyword evidence="3" id="KW-0963">Cytoplasm</keyword>
<evidence type="ECO:0000256" key="5">
    <source>
        <dbReference type="ARBA" id="ARBA00023123"/>
    </source>
</evidence>
<accession>A0A8C9KMH6</accession>
<dbReference type="Proteomes" id="UP000675900">
    <property type="component" value="Unassembled WGS sequence"/>
</dbReference>
<keyword evidence="5" id="KW-0518">Myosin</keyword>
<feature type="region of interest" description="Disordered" evidence="8">
    <location>
        <begin position="242"/>
        <end position="266"/>
    </location>
</feature>
<proteinExistence type="predicted"/>
<name>A0A8C9KMH6_PANTA</name>
<dbReference type="GO" id="GO:0030016">
    <property type="term" value="C:myofibril"/>
    <property type="evidence" value="ECO:0007669"/>
    <property type="project" value="UniProtKB-SubCell"/>
</dbReference>
<dbReference type="SUPFAM" id="SSF90257">
    <property type="entry name" value="Myosin rod fragments"/>
    <property type="match status" value="2"/>
</dbReference>
<evidence type="ECO:0000256" key="2">
    <source>
        <dbReference type="ARBA" id="ARBA00022433"/>
    </source>
</evidence>
<dbReference type="GO" id="GO:0005923">
    <property type="term" value="C:bicellular tight junction"/>
    <property type="evidence" value="ECO:0007669"/>
    <property type="project" value="TreeGrafter"/>
</dbReference>
<feature type="region of interest" description="Disordered" evidence="8">
    <location>
        <begin position="127"/>
        <end position="162"/>
    </location>
</feature>
<evidence type="ECO:0000259" key="9">
    <source>
        <dbReference type="Pfam" id="PF01576"/>
    </source>
</evidence>
<dbReference type="PANTHER" id="PTHR46349">
    <property type="entry name" value="CINGULIN-LIKE PROTEIN 1-RELATED"/>
    <property type="match status" value="1"/>
</dbReference>
<keyword evidence="6" id="KW-0505">Motor protein</keyword>